<dbReference type="AlphaFoldDB" id="A0A1J8P7Y8"/>
<evidence type="ECO:0000313" key="3">
    <source>
        <dbReference type="EMBL" id="OIZ95115.1"/>
    </source>
</evidence>
<dbReference type="InterPro" id="IPR020904">
    <property type="entry name" value="Sc_DH/Rdtase_CS"/>
</dbReference>
<gene>
    <name evidence="3" type="ORF">A1D18_03185</name>
</gene>
<dbReference type="GO" id="GO:0016491">
    <property type="term" value="F:oxidoreductase activity"/>
    <property type="evidence" value="ECO:0007669"/>
    <property type="project" value="UniProtKB-KW"/>
</dbReference>
<dbReference type="NCBIfam" id="NF006598">
    <property type="entry name" value="PRK09135.1"/>
    <property type="match status" value="1"/>
</dbReference>
<name>A0A1J8P7Y8_9COXI</name>
<sequence>MLDDSKAHSKVVLITGAGKRVGAAIAQHCHQLGMRVAIHYRESAQQASALCTNFNLQRPDSAIALGADLRDTDHLKDLITQVTRKWGQLDVLINNASSFYPMPVAKVTPSVWEDVMASNLKAPFFLAQLAGPHLKEQKGCIINLVDIQAQRPLKNYSVYCIAKAGLVMLTKSLAKELGPNIRVNAIAPGIVLWPDDDTEFNDALREKIAARNALKRIGTPQDIAKTAAFLINHADFITGQIIAVDGGRSLGY</sequence>
<dbReference type="Proteomes" id="UP000183924">
    <property type="component" value="Unassembled WGS sequence"/>
</dbReference>
<dbReference type="SUPFAM" id="SSF51735">
    <property type="entry name" value="NAD(P)-binding Rossmann-fold domains"/>
    <property type="match status" value="1"/>
</dbReference>
<organism evidence="3 4">
    <name type="scientific">Candidatus Rickettsiella isopodorum</name>
    <dbReference type="NCBI Taxonomy" id="1225476"/>
    <lineage>
        <taxon>Bacteria</taxon>
        <taxon>Pseudomonadati</taxon>
        <taxon>Pseudomonadota</taxon>
        <taxon>Gammaproteobacteria</taxon>
        <taxon>Legionellales</taxon>
        <taxon>Coxiellaceae</taxon>
        <taxon>Rickettsiella</taxon>
    </lineage>
</organism>
<dbReference type="PANTHER" id="PTHR43639:SF1">
    <property type="entry name" value="SHORT-CHAIN DEHYDROGENASE_REDUCTASE FAMILY PROTEIN"/>
    <property type="match status" value="1"/>
</dbReference>
<reference evidence="3 4" key="1">
    <citation type="submission" date="2016-03" db="EMBL/GenBank/DDBJ databases">
        <title>Comparative genomics of Rickettsiella.</title>
        <authorList>
            <person name="Chandler C."/>
            <person name="Wang Y."/>
        </authorList>
    </citation>
    <scope>NUCLEOTIDE SEQUENCE [LARGE SCALE GENOMIC DNA]</scope>
    <source>
        <strain evidence="3 4">RCFS May 2013</strain>
    </source>
</reference>
<proteinExistence type="inferred from homology"/>
<evidence type="ECO:0000256" key="2">
    <source>
        <dbReference type="ARBA" id="ARBA00023002"/>
    </source>
</evidence>
<protein>
    <submittedName>
        <fullName evidence="3">Pteridine reductase</fullName>
    </submittedName>
</protein>
<keyword evidence="2" id="KW-0560">Oxidoreductase</keyword>
<keyword evidence="4" id="KW-1185">Reference proteome</keyword>
<comment type="caution">
    <text evidence="3">The sequence shown here is derived from an EMBL/GenBank/DDBJ whole genome shotgun (WGS) entry which is preliminary data.</text>
</comment>
<dbReference type="InterPro" id="IPR002347">
    <property type="entry name" value="SDR_fam"/>
</dbReference>
<dbReference type="InterPro" id="IPR036291">
    <property type="entry name" value="NAD(P)-bd_dom_sf"/>
</dbReference>
<dbReference type="RefSeq" id="WP_071662376.1">
    <property type="nucleotide sequence ID" value="NZ_LUKY01000032.1"/>
</dbReference>
<dbReference type="Pfam" id="PF13561">
    <property type="entry name" value="adh_short_C2"/>
    <property type="match status" value="1"/>
</dbReference>
<dbReference type="PRINTS" id="PR00081">
    <property type="entry name" value="GDHRDH"/>
</dbReference>
<comment type="similarity">
    <text evidence="1">Belongs to the short-chain dehydrogenases/reductases (SDR) family.</text>
</comment>
<dbReference type="EMBL" id="LUKY01000032">
    <property type="protein sequence ID" value="OIZ95115.1"/>
    <property type="molecule type" value="Genomic_DNA"/>
</dbReference>
<dbReference type="Gene3D" id="3.40.50.720">
    <property type="entry name" value="NAD(P)-binding Rossmann-like Domain"/>
    <property type="match status" value="1"/>
</dbReference>
<dbReference type="OrthoDB" id="9793499at2"/>
<dbReference type="PROSITE" id="PS00061">
    <property type="entry name" value="ADH_SHORT"/>
    <property type="match status" value="1"/>
</dbReference>
<dbReference type="PRINTS" id="PR00080">
    <property type="entry name" value="SDRFAMILY"/>
</dbReference>
<evidence type="ECO:0000256" key="1">
    <source>
        <dbReference type="ARBA" id="ARBA00006484"/>
    </source>
</evidence>
<evidence type="ECO:0000313" key="4">
    <source>
        <dbReference type="Proteomes" id="UP000183924"/>
    </source>
</evidence>
<accession>A0A1J8P7Y8</accession>
<dbReference type="FunFam" id="3.40.50.720:FF:000084">
    <property type="entry name" value="Short-chain dehydrogenase reductase"/>
    <property type="match status" value="1"/>
</dbReference>
<dbReference type="STRING" id="1225476.A1D18_03185"/>
<dbReference type="PANTHER" id="PTHR43639">
    <property type="entry name" value="OXIDOREDUCTASE, SHORT-CHAIN DEHYDROGENASE/REDUCTASE FAMILY (AFU_ORTHOLOGUE AFUA_5G02870)"/>
    <property type="match status" value="1"/>
</dbReference>